<name>A0A834CKQ4_ORYME</name>
<keyword evidence="8" id="KW-1133">Transmembrane helix</keyword>
<dbReference type="PANTHER" id="PTHR45161">
    <property type="entry name" value="CYTOSKELETON-ASSOCIATED PROTEIN 4"/>
    <property type="match status" value="1"/>
</dbReference>
<sequence>MSKHRQKSSEKSPAPAPEDAPKKPQKSSNATTNGGPGGPQGPRASSGCLGLFASTLFYVALIGAAGFAAFHLQQVVEEFRHANAKHEESARHNAEMSGKMESVVQQVDSLRKRRGRAGVFSGNHPARAGSRCHPDEEGGSGDQEGGGGPPESPERSPQRSLRLASRR</sequence>
<evidence type="ECO:0000256" key="1">
    <source>
        <dbReference type="ARBA" id="ARBA00004236"/>
    </source>
</evidence>
<gene>
    <name evidence="9" type="ORF">FQA47_015121</name>
</gene>
<keyword evidence="8" id="KW-0812">Transmembrane</keyword>
<evidence type="ECO:0000256" key="7">
    <source>
        <dbReference type="SAM" id="MobiDB-lite"/>
    </source>
</evidence>
<dbReference type="GO" id="GO:0005886">
    <property type="term" value="C:plasma membrane"/>
    <property type="evidence" value="ECO:0007669"/>
    <property type="project" value="UniProtKB-SubCell"/>
</dbReference>
<evidence type="ECO:0000313" key="10">
    <source>
        <dbReference type="Proteomes" id="UP000646548"/>
    </source>
</evidence>
<evidence type="ECO:0000256" key="3">
    <source>
        <dbReference type="ARBA" id="ARBA00022475"/>
    </source>
</evidence>
<dbReference type="GO" id="GO:0005737">
    <property type="term" value="C:cytoplasm"/>
    <property type="evidence" value="ECO:0007669"/>
    <property type="project" value="UniProtKB-SubCell"/>
</dbReference>
<evidence type="ECO:0000256" key="2">
    <source>
        <dbReference type="ARBA" id="ARBA00004496"/>
    </source>
</evidence>
<feature type="compositionally biased region" description="Basic and acidic residues" evidence="7">
    <location>
        <begin position="83"/>
        <end position="94"/>
    </location>
</feature>
<feature type="compositionally biased region" description="Gly residues" evidence="7">
    <location>
        <begin position="140"/>
        <end position="149"/>
    </location>
</feature>
<evidence type="ECO:0000313" key="9">
    <source>
        <dbReference type="EMBL" id="KAF6731232.1"/>
    </source>
</evidence>
<comment type="subcellular location">
    <subcellularLocation>
        <location evidence="1">Cell membrane</location>
    </subcellularLocation>
    <subcellularLocation>
        <location evidence="2">Cytoplasm</location>
    </subcellularLocation>
</comment>
<evidence type="ECO:0000256" key="4">
    <source>
        <dbReference type="ARBA" id="ARBA00022490"/>
    </source>
</evidence>
<keyword evidence="4" id="KW-0963">Cytoplasm</keyword>
<reference evidence="9" key="1">
    <citation type="journal article" name="BMC Genomics">
        <title>Long-read sequencing and de novo genome assembly of marine medaka (Oryzias melastigma).</title>
        <authorList>
            <person name="Liang P."/>
            <person name="Saqib H.S.A."/>
            <person name="Ni X."/>
            <person name="Shen Y."/>
        </authorList>
    </citation>
    <scope>NUCLEOTIDE SEQUENCE</scope>
    <source>
        <strain evidence="9">Bigg-433</strain>
    </source>
</reference>
<accession>A0A834CKQ4</accession>
<evidence type="ECO:0000256" key="5">
    <source>
        <dbReference type="ARBA" id="ARBA00022553"/>
    </source>
</evidence>
<dbReference type="PANTHER" id="PTHR45161:SF1">
    <property type="entry name" value="CYTOSKELETON-ASSOCIATED PROTEIN 4"/>
    <property type="match status" value="1"/>
</dbReference>
<comment type="caution">
    <text evidence="9">The sequence shown here is derived from an EMBL/GenBank/DDBJ whole genome shotgun (WGS) entry which is preliminary data.</text>
</comment>
<dbReference type="AlphaFoldDB" id="A0A834CKQ4"/>
<dbReference type="Proteomes" id="UP000646548">
    <property type="component" value="Unassembled WGS sequence"/>
</dbReference>
<protein>
    <submittedName>
        <fullName evidence="9">Uncharacterized protein</fullName>
    </submittedName>
</protein>
<evidence type="ECO:0000256" key="6">
    <source>
        <dbReference type="ARBA" id="ARBA00023136"/>
    </source>
</evidence>
<feature type="region of interest" description="Disordered" evidence="7">
    <location>
        <begin position="83"/>
        <end position="167"/>
    </location>
</feature>
<evidence type="ECO:0000256" key="8">
    <source>
        <dbReference type="SAM" id="Phobius"/>
    </source>
</evidence>
<dbReference type="EMBL" id="WKFB01000217">
    <property type="protein sequence ID" value="KAF6731232.1"/>
    <property type="molecule type" value="Genomic_DNA"/>
</dbReference>
<keyword evidence="5" id="KW-0597">Phosphoprotein</keyword>
<feature type="transmembrane region" description="Helical" evidence="8">
    <location>
        <begin position="49"/>
        <end position="70"/>
    </location>
</feature>
<keyword evidence="3" id="KW-1003">Cell membrane</keyword>
<organism evidence="9 10">
    <name type="scientific">Oryzias melastigma</name>
    <name type="common">Marine medaka</name>
    <dbReference type="NCBI Taxonomy" id="30732"/>
    <lineage>
        <taxon>Eukaryota</taxon>
        <taxon>Metazoa</taxon>
        <taxon>Chordata</taxon>
        <taxon>Craniata</taxon>
        <taxon>Vertebrata</taxon>
        <taxon>Euteleostomi</taxon>
        <taxon>Actinopterygii</taxon>
        <taxon>Neopterygii</taxon>
        <taxon>Teleostei</taxon>
        <taxon>Neoteleostei</taxon>
        <taxon>Acanthomorphata</taxon>
        <taxon>Ovalentaria</taxon>
        <taxon>Atherinomorphae</taxon>
        <taxon>Beloniformes</taxon>
        <taxon>Adrianichthyidae</taxon>
        <taxon>Oryziinae</taxon>
        <taxon>Oryzias</taxon>
    </lineage>
</organism>
<keyword evidence="6 8" id="KW-0472">Membrane</keyword>
<proteinExistence type="predicted"/>
<feature type="region of interest" description="Disordered" evidence="7">
    <location>
        <begin position="1"/>
        <end position="42"/>
    </location>
</feature>